<feature type="compositionally biased region" description="Low complexity" evidence="5">
    <location>
        <begin position="339"/>
        <end position="381"/>
    </location>
</feature>
<dbReference type="InterPro" id="IPR017956">
    <property type="entry name" value="AT_hook_DNA-bd_motif"/>
</dbReference>
<evidence type="ECO:0000256" key="5">
    <source>
        <dbReference type="SAM" id="MobiDB-lite"/>
    </source>
</evidence>
<dbReference type="SMART" id="SM00384">
    <property type="entry name" value="AT_hook"/>
    <property type="match status" value="2"/>
</dbReference>
<feature type="compositionally biased region" description="Basic residues" evidence="5">
    <location>
        <begin position="157"/>
        <end position="169"/>
    </location>
</feature>
<protein>
    <recommendedName>
        <fullName evidence="4">AT-hook motif nuclear-localized protein</fullName>
    </recommendedName>
</protein>
<dbReference type="Gene3D" id="3.30.1330.80">
    <property type="entry name" value="Hypothetical protein, similar to alpha- acetolactate decarboxylase, domain 2"/>
    <property type="match status" value="1"/>
</dbReference>
<evidence type="ECO:0000256" key="1">
    <source>
        <dbReference type="ARBA" id="ARBA00003687"/>
    </source>
</evidence>
<feature type="region of interest" description="Disordered" evidence="5">
    <location>
        <begin position="301"/>
        <end position="381"/>
    </location>
</feature>
<name>A0AAQ3T3C4_PASNO</name>
<keyword evidence="3 4" id="KW-0539">Nucleus</keyword>
<proteinExistence type="predicted"/>
<dbReference type="PANTHER" id="PTHR31500:SF57">
    <property type="entry name" value="AT-HOOK MOTIF NUCLEAR-LOCALIZED PROTEIN 10"/>
    <property type="match status" value="1"/>
</dbReference>
<keyword evidence="4" id="KW-0804">Transcription</keyword>
<keyword evidence="4" id="KW-0238">DNA-binding</keyword>
<feature type="region of interest" description="Disordered" evidence="5">
    <location>
        <begin position="1"/>
        <end position="36"/>
    </location>
</feature>
<sequence>MMEVRPSSEQGVMAGREPFGLPKTPPTPPSSGGLQSLRMAYTTDGTAIFTPVASVPPATATATFQPVSGSGAAAPSFPGVGGNGGAPPQPGGAGEPVAKKKRGRPRKYAPDGSMSLALVPTSMAAAPAPSGASGPFSPEGANALNAAPSASPDGAKKRGRPKGSTNKKHVLPALGCIGSVGAGFTPHVIFVKAGEDVSAKIMSFSQHGSRAVCILSANGAISNVTLRQTATSGGTVTYEGRFEILSLSGSFLLSENGGHRSRTGGLSVSLAGPDGRVLGGSVAGLLTAASPVQIVAGSFDTEGKKAPKQQKLAPSPSDTSPAPLSVAPTGVAAGPGSPPSRGTTSLSESSGGPPSPPHAGASAGGSHAQQSSAGFSGLSWK</sequence>
<evidence type="ECO:0000256" key="4">
    <source>
        <dbReference type="RuleBase" id="RU367031"/>
    </source>
</evidence>
<dbReference type="Pfam" id="PF03479">
    <property type="entry name" value="PCC"/>
    <property type="match status" value="1"/>
</dbReference>
<dbReference type="PROSITE" id="PS51742">
    <property type="entry name" value="PPC"/>
    <property type="match status" value="1"/>
</dbReference>
<evidence type="ECO:0000313" key="7">
    <source>
        <dbReference type="EMBL" id="WVZ65405.1"/>
    </source>
</evidence>
<feature type="domain" description="PPC" evidence="6">
    <location>
        <begin position="180"/>
        <end position="327"/>
    </location>
</feature>
<dbReference type="Proteomes" id="UP001341281">
    <property type="component" value="Chromosome 03"/>
</dbReference>
<comment type="subcellular location">
    <subcellularLocation>
        <location evidence="2 4">Nucleus</location>
    </subcellularLocation>
</comment>
<gene>
    <name evidence="7" type="ORF">U9M48_014772</name>
</gene>
<evidence type="ECO:0000259" key="6">
    <source>
        <dbReference type="PROSITE" id="PS51742"/>
    </source>
</evidence>
<dbReference type="PANTHER" id="PTHR31500">
    <property type="entry name" value="AT-HOOK MOTIF NUCLEAR-LOCALIZED PROTEIN 9"/>
    <property type="match status" value="1"/>
</dbReference>
<comment type="function">
    <text evidence="1 4">Transcription factor that specifically binds AT-rich DNA sequences related to the nuclear matrix attachment regions (MARs).</text>
</comment>
<evidence type="ECO:0000313" key="8">
    <source>
        <dbReference type="Proteomes" id="UP001341281"/>
    </source>
</evidence>
<feature type="region of interest" description="Disordered" evidence="5">
    <location>
        <begin position="127"/>
        <end position="169"/>
    </location>
</feature>
<evidence type="ECO:0000256" key="3">
    <source>
        <dbReference type="ARBA" id="ARBA00023242"/>
    </source>
</evidence>
<dbReference type="EMBL" id="CP144747">
    <property type="protein sequence ID" value="WVZ65405.1"/>
    <property type="molecule type" value="Genomic_DNA"/>
</dbReference>
<feature type="compositionally biased region" description="Low complexity" evidence="5">
    <location>
        <begin position="127"/>
        <end position="152"/>
    </location>
</feature>
<dbReference type="Pfam" id="PF02178">
    <property type="entry name" value="AT_hook"/>
    <property type="match status" value="2"/>
</dbReference>
<keyword evidence="8" id="KW-1185">Reference proteome</keyword>
<keyword evidence="4" id="KW-0805">Transcription regulation</keyword>
<dbReference type="GO" id="GO:0005634">
    <property type="term" value="C:nucleus"/>
    <property type="evidence" value="ECO:0007669"/>
    <property type="project" value="UniProtKB-SubCell"/>
</dbReference>
<dbReference type="SUPFAM" id="SSF117856">
    <property type="entry name" value="AF0104/ALDC/Ptd012-like"/>
    <property type="match status" value="1"/>
</dbReference>
<comment type="domain">
    <text evidence="4">The PPC domain mediates interactions between AHL proteins.</text>
</comment>
<dbReference type="GO" id="GO:0003680">
    <property type="term" value="F:minor groove of adenine-thymine-rich DNA binding"/>
    <property type="evidence" value="ECO:0007669"/>
    <property type="project" value="UniProtKB-UniRule"/>
</dbReference>
<accession>A0AAQ3T3C4</accession>
<reference evidence="7 8" key="1">
    <citation type="submission" date="2024-02" db="EMBL/GenBank/DDBJ databases">
        <title>High-quality chromosome-scale genome assembly of Pensacola bahiagrass (Paspalum notatum Flugge var. saurae).</title>
        <authorList>
            <person name="Vega J.M."/>
            <person name="Podio M."/>
            <person name="Orjuela J."/>
            <person name="Siena L.A."/>
            <person name="Pessino S.C."/>
            <person name="Combes M.C."/>
            <person name="Mariac C."/>
            <person name="Albertini E."/>
            <person name="Pupilli F."/>
            <person name="Ortiz J.P.A."/>
            <person name="Leblanc O."/>
        </authorList>
    </citation>
    <scope>NUCLEOTIDE SEQUENCE [LARGE SCALE GENOMIC DNA]</scope>
    <source>
        <strain evidence="7">R1</strain>
        <tissue evidence="7">Leaf</tissue>
    </source>
</reference>
<organism evidence="7 8">
    <name type="scientific">Paspalum notatum var. saurae</name>
    <dbReference type="NCBI Taxonomy" id="547442"/>
    <lineage>
        <taxon>Eukaryota</taxon>
        <taxon>Viridiplantae</taxon>
        <taxon>Streptophyta</taxon>
        <taxon>Embryophyta</taxon>
        <taxon>Tracheophyta</taxon>
        <taxon>Spermatophyta</taxon>
        <taxon>Magnoliopsida</taxon>
        <taxon>Liliopsida</taxon>
        <taxon>Poales</taxon>
        <taxon>Poaceae</taxon>
        <taxon>PACMAD clade</taxon>
        <taxon>Panicoideae</taxon>
        <taxon>Andropogonodae</taxon>
        <taxon>Paspaleae</taxon>
        <taxon>Paspalinae</taxon>
        <taxon>Paspalum</taxon>
    </lineage>
</organism>
<dbReference type="InterPro" id="IPR005175">
    <property type="entry name" value="PPC_dom"/>
</dbReference>
<dbReference type="FunFam" id="3.30.1330.80:FF:000003">
    <property type="entry name" value="AT-hook motif nuclear-localized protein 1-like"/>
    <property type="match status" value="1"/>
</dbReference>
<dbReference type="InterPro" id="IPR039605">
    <property type="entry name" value="AHL"/>
</dbReference>
<dbReference type="CDD" id="cd11378">
    <property type="entry name" value="DUF296"/>
    <property type="match status" value="1"/>
</dbReference>
<evidence type="ECO:0000256" key="2">
    <source>
        <dbReference type="ARBA" id="ARBA00004123"/>
    </source>
</evidence>
<feature type="region of interest" description="Disordered" evidence="5">
    <location>
        <begin position="61"/>
        <end position="113"/>
    </location>
</feature>
<dbReference type="AlphaFoldDB" id="A0AAQ3T3C4"/>